<protein>
    <submittedName>
        <fullName evidence="1">Glycosyltransferase family 1 protein</fullName>
    </submittedName>
</protein>
<dbReference type="Proteomes" id="UP000824093">
    <property type="component" value="Unassembled WGS sequence"/>
</dbReference>
<proteinExistence type="predicted"/>
<reference evidence="1" key="2">
    <citation type="journal article" date="2021" name="PeerJ">
        <title>Extensive microbial diversity within the chicken gut microbiome revealed by metagenomics and culture.</title>
        <authorList>
            <person name="Gilroy R."/>
            <person name="Ravi A."/>
            <person name="Getino M."/>
            <person name="Pursley I."/>
            <person name="Horton D.L."/>
            <person name="Alikhan N.F."/>
            <person name="Baker D."/>
            <person name="Gharbi K."/>
            <person name="Hall N."/>
            <person name="Watson M."/>
            <person name="Adriaenssens E.M."/>
            <person name="Foster-Nyarko E."/>
            <person name="Jarju S."/>
            <person name="Secka A."/>
            <person name="Antonio M."/>
            <person name="Oren A."/>
            <person name="Chaudhuri R.R."/>
            <person name="La Ragione R."/>
            <person name="Hildebrand F."/>
            <person name="Pallen M.J."/>
        </authorList>
    </citation>
    <scope>NUCLEOTIDE SEQUENCE</scope>
    <source>
        <strain evidence="1">CHK195-15760</strain>
    </source>
</reference>
<sequence>MSDFKEIELEINPRGIHSKQILAGFSLLKEEKKIKLKVKKNFKFLNGLAVANIQDKKLVYDTLDHADVFFENELKQSDCYYKRSFQKRYVNLKGKEIKPLGFNYWVDNKFHYQASPKVLLEYTIRKILKKDNIIHSYKKFEDIPGLKNNQYEAILLTNLYDPKADEVENEEKEVEREQINQFRIECVKALRKTYPNQVLAGIKSSEYSEKVAKEYILPKEVTSKDHFLALMKETNICICTKGLHNSNGWRLAEAIASAKCIVTEPLYNEVTGNFKKEQNYYEFHTVEELVEIVGDLITNKEKILNVMKANYEYYNQYLRPDMIILNTIEEYL</sequence>
<name>A0A9D1M243_9FIRM</name>
<evidence type="ECO:0000313" key="2">
    <source>
        <dbReference type="Proteomes" id="UP000824093"/>
    </source>
</evidence>
<gene>
    <name evidence="1" type="ORF">IAB70_06065</name>
</gene>
<dbReference type="AlphaFoldDB" id="A0A9D1M243"/>
<evidence type="ECO:0000313" key="1">
    <source>
        <dbReference type="EMBL" id="HIU52157.1"/>
    </source>
</evidence>
<accession>A0A9D1M243</accession>
<reference evidence="1" key="1">
    <citation type="submission" date="2020-10" db="EMBL/GenBank/DDBJ databases">
        <authorList>
            <person name="Gilroy R."/>
        </authorList>
    </citation>
    <scope>NUCLEOTIDE SEQUENCE</scope>
    <source>
        <strain evidence="1">CHK195-15760</strain>
    </source>
</reference>
<dbReference type="EMBL" id="DVNH01000047">
    <property type="protein sequence ID" value="HIU52157.1"/>
    <property type="molecule type" value="Genomic_DNA"/>
</dbReference>
<organism evidence="1 2">
    <name type="scientific">Candidatus Merdicola faecigallinarum</name>
    <dbReference type="NCBI Taxonomy" id="2840862"/>
    <lineage>
        <taxon>Bacteria</taxon>
        <taxon>Bacillati</taxon>
        <taxon>Bacillota</taxon>
        <taxon>Clostridia</taxon>
        <taxon>Candidatus Merdicola</taxon>
    </lineage>
</organism>
<comment type="caution">
    <text evidence="1">The sequence shown here is derived from an EMBL/GenBank/DDBJ whole genome shotgun (WGS) entry which is preliminary data.</text>
</comment>